<evidence type="ECO:0000313" key="4">
    <source>
        <dbReference type="Proteomes" id="UP001596484"/>
    </source>
</evidence>
<feature type="transmembrane region" description="Helical" evidence="1">
    <location>
        <begin position="215"/>
        <end position="239"/>
    </location>
</feature>
<organism evidence="3 4">
    <name type="scientific">Rhodococcus daqingensis</name>
    <dbReference type="NCBI Taxonomy" id="2479363"/>
    <lineage>
        <taxon>Bacteria</taxon>
        <taxon>Bacillati</taxon>
        <taxon>Actinomycetota</taxon>
        <taxon>Actinomycetes</taxon>
        <taxon>Mycobacteriales</taxon>
        <taxon>Nocardiaceae</taxon>
        <taxon>Rhodococcus</taxon>
    </lineage>
</organism>
<feature type="transmembrane region" description="Helical" evidence="1">
    <location>
        <begin position="42"/>
        <end position="61"/>
    </location>
</feature>
<dbReference type="Proteomes" id="UP001596484">
    <property type="component" value="Unassembled WGS sequence"/>
</dbReference>
<feature type="domain" description="CAAX prenyl protease 2/Lysostaphin resistance protein A-like" evidence="2">
    <location>
        <begin position="145"/>
        <end position="258"/>
    </location>
</feature>
<proteinExistence type="predicted"/>
<protein>
    <submittedName>
        <fullName evidence="3">CPBP family intramembrane glutamic endopeptidase</fullName>
        <ecNumber evidence="3">3.4.-.-</ecNumber>
    </submittedName>
</protein>
<feature type="transmembrane region" description="Helical" evidence="1">
    <location>
        <begin position="106"/>
        <end position="126"/>
    </location>
</feature>
<feature type="transmembrane region" description="Helical" evidence="1">
    <location>
        <begin position="138"/>
        <end position="155"/>
    </location>
</feature>
<dbReference type="EC" id="3.4.-.-" evidence="3"/>
<dbReference type="Pfam" id="PF02517">
    <property type="entry name" value="Rce1-like"/>
    <property type="match status" value="1"/>
</dbReference>
<keyword evidence="4" id="KW-1185">Reference proteome</keyword>
<evidence type="ECO:0000313" key="3">
    <source>
        <dbReference type="EMBL" id="MFC7448532.1"/>
    </source>
</evidence>
<keyword evidence="1" id="KW-1133">Transmembrane helix</keyword>
<sequence>MHFRDLGGALAPLTSRPVAVGVDGVAGPDADAAAPTRAHPRLHAYVDVVVVVLVLVGTNLIAHFTNAWASVATVPIAAVVLVALTRRRGLGWSELGLSRRHWRTGSLYALAAVGLVVAVVAIGALLPITRPFFMADRYATISGALIASMIVIPLQTVIPEELAFRGVLHGTLDRAWGARGVFAAGSLLFGLWHIASSLGLTSGNRGLTGILGGGVWGQVLGIAGAVLATAAAGFVFTWLRSRSGSLIAPIALHWSLNGAGALAAAVVWQMSVA</sequence>
<dbReference type="GO" id="GO:0016787">
    <property type="term" value="F:hydrolase activity"/>
    <property type="evidence" value="ECO:0007669"/>
    <property type="project" value="UniProtKB-KW"/>
</dbReference>
<keyword evidence="1" id="KW-0472">Membrane</keyword>
<comment type="caution">
    <text evidence="3">The sequence shown here is derived from an EMBL/GenBank/DDBJ whole genome shotgun (WGS) entry which is preliminary data.</text>
</comment>
<dbReference type="EMBL" id="JBHTCS010000013">
    <property type="protein sequence ID" value="MFC7448532.1"/>
    <property type="molecule type" value="Genomic_DNA"/>
</dbReference>
<keyword evidence="1" id="KW-0812">Transmembrane</keyword>
<evidence type="ECO:0000256" key="1">
    <source>
        <dbReference type="SAM" id="Phobius"/>
    </source>
</evidence>
<dbReference type="RefSeq" id="WP_378404694.1">
    <property type="nucleotide sequence ID" value="NZ_JBHTCS010000013.1"/>
</dbReference>
<evidence type="ECO:0000259" key="2">
    <source>
        <dbReference type="Pfam" id="PF02517"/>
    </source>
</evidence>
<dbReference type="InterPro" id="IPR015837">
    <property type="entry name" value="UCP026622_CAAX_protease"/>
</dbReference>
<feature type="transmembrane region" description="Helical" evidence="1">
    <location>
        <begin position="246"/>
        <end position="268"/>
    </location>
</feature>
<keyword evidence="3" id="KW-0378">Hydrolase</keyword>
<name>A0ABW2RXV4_9NOCA</name>
<feature type="transmembrane region" description="Helical" evidence="1">
    <location>
        <begin position="176"/>
        <end position="195"/>
    </location>
</feature>
<reference evidence="4" key="1">
    <citation type="journal article" date="2019" name="Int. J. Syst. Evol. Microbiol.">
        <title>The Global Catalogue of Microorganisms (GCM) 10K type strain sequencing project: providing services to taxonomists for standard genome sequencing and annotation.</title>
        <authorList>
            <consortium name="The Broad Institute Genomics Platform"/>
            <consortium name="The Broad Institute Genome Sequencing Center for Infectious Disease"/>
            <person name="Wu L."/>
            <person name="Ma J."/>
        </authorList>
    </citation>
    <scope>NUCLEOTIDE SEQUENCE [LARGE SCALE GENOMIC DNA]</scope>
    <source>
        <strain evidence="4">ICMP 19430</strain>
    </source>
</reference>
<feature type="transmembrane region" description="Helical" evidence="1">
    <location>
        <begin position="67"/>
        <end position="85"/>
    </location>
</feature>
<dbReference type="InterPro" id="IPR003675">
    <property type="entry name" value="Rce1/LyrA-like_dom"/>
</dbReference>
<accession>A0ABW2RXV4</accession>
<gene>
    <name evidence="3" type="ORF">ACFQS9_11600</name>
</gene>
<dbReference type="PIRSF" id="PIRSF026622">
    <property type="entry name" value="Proteas_026622"/>
    <property type="match status" value="1"/>
</dbReference>